<feature type="non-terminal residue" evidence="7">
    <location>
        <position position="1"/>
    </location>
</feature>
<dbReference type="GO" id="GO:0016020">
    <property type="term" value="C:membrane"/>
    <property type="evidence" value="ECO:0007669"/>
    <property type="project" value="UniProtKB-SubCell"/>
</dbReference>
<evidence type="ECO:0000313" key="7">
    <source>
        <dbReference type="EMBL" id="CAJ0583314.1"/>
    </source>
</evidence>
<keyword evidence="4 5" id="KW-0472">Membrane</keyword>
<comment type="subcellular location">
    <subcellularLocation>
        <location evidence="1">Membrane</location>
    </subcellularLocation>
</comment>
<dbReference type="InterPro" id="IPR052954">
    <property type="entry name" value="GPCR-Ligand_Int"/>
</dbReference>
<feature type="transmembrane region" description="Helical" evidence="5">
    <location>
        <begin position="336"/>
        <end position="364"/>
    </location>
</feature>
<sequence>MDEKPQQLTLPDAVKIMRQCDRFFHGLGVTTKECLNVLLYNYNNESTPTRDICPVDQPVPRIDHNPQIFYSDCGAFEIGILKYAVPPLMILCLIGNFLNLMIYKLSYFDGSSSVHFLRAKALANTIFVLSRLFEVIHAWTPVADPFWEPIFWHTRAYIITISNISGTIATWLTLMVTFETVLCVMVPFVFRQYCTKKMTYTVLVIATLAATALQMVFLVVRSTQHFAQISYDETGNCFYGKIYYSLELRSAAHLLLQKTYVIAQIALVIVIPTIAMLVCTMIIVKQFSLKDLGEAFSQRRKCVIRLTVTTTMSHLLLEGPATLTHAAVAIDGSEHPYLWCLFIHSNNLLSLINATIPFFVFYVCSEQFRHMTRMYVMALFHWKDKSRKHAYLLQAGMRPRNTRSNGTEITVAEVQTHLFSKVSHVNSINSV</sequence>
<feature type="transmembrane region" description="Helical" evidence="5">
    <location>
        <begin position="80"/>
        <end position="100"/>
    </location>
</feature>
<dbReference type="EMBL" id="CATQJA010002665">
    <property type="protein sequence ID" value="CAJ0583314.1"/>
    <property type="molecule type" value="Genomic_DNA"/>
</dbReference>
<evidence type="ECO:0000259" key="6">
    <source>
        <dbReference type="PROSITE" id="PS50262"/>
    </source>
</evidence>
<evidence type="ECO:0000256" key="5">
    <source>
        <dbReference type="SAM" id="Phobius"/>
    </source>
</evidence>
<evidence type="ECO:0000256" key="4">
    <source>
        <dbReference type="ARBA" id="ARBA00023136"/>
    </source>
</evidence>
<dbReference type="InterPro" id="IPR017452">
    <property type="entry name" value="GPCR_Rhodpsn_7TM"/>
</dbReference>
<name>A0AA36DBM6_9BILA</name>
<reference evidence="7" key="1">
    <citation type="submission" date="2023-06" db="EMBL/GenBank/DDBJ databases">
        <authorList>
            <person name="Delattre M."/>
        </authorList>
    </citation>
    <scope>NUCLEOTIDE SEQUENCE</scope>
    <source>
        <strain evidence="7">AF72</strain>
    </source>
</reference>
<evidence type="ECO:0000256" key="3">
    <source>
        <dbReference type="ARBA" id="ARBA00022989"/>
    </source>
</evidence>
<dbReference type="PROSITE" id="PS50262">
    <property type="entry name" value="G_PROTEIN_RECEP_F1_2"/>
    <property type="match status" value="1"/>
</dbReference>
<comment type="caution">
    <text evidence="7">The sequence shown here is derived from an EMBL/GenBank/DDBJ whole genome shotgun (WGS) entry which is preliminary data.</text>
</comment>
<dbReference type="PANTHER" id="PTHR46641">
    <property type="entry name" value="FMRFAMIDE RECEPTOR-RELATED"/>
    <property type="match status" value="1"/>
</dbReference>
<keyword evidence="3 5" id="KW-1133">Transmembrane helix</keyword>
<dbReference type="Proteomes" id="UP001177023">
    <property type="component" value="Unassembled WGS sequence"/>
</dbReference>
<proteinExistence type="predicted"/>
<evidence type="ECO:0000313" key="8">
    <source>
        <dbReference type="Proteomes" id="UP001177023"/>
    </source>
</evidence>
<dbReference type="PANTHER" id="PTHR46641:SF18">
    <property type="entry name" value="G-PROTEIN COUPLED RECEPTORS FAMILY 1 PROFILE DOMAIN-CONTAINING PROTEIN"/>
    <property type="match status" value="1"/>
</dbReference>
<dbReference type="AlphaFoldDB" id="A0AA36DBM6"/>
<protein>
    <recommendedName>
        <fullName evidence="6">G-protein coupled receptors family 1 profile domain-containing protein</fullName>
    </recommendedName>
</protein>
<keyword evidence="2 5" id="KW-0812">Transmembrane</keyword>
<evidence type="ECO:0000256" key="1">
    <source>
        <dbReference type="ARBA" id="ARBA00004370"/>
    </source>
</evidence>
<accession>A0AA36DBM6</accession>
<feature type="domain" description="G-protein coupled receptors family 1 profile" evidence="6">
    <location>
        <begin position="95"/>
        <end position="361"/>
    </location>
</feature>
<feature type="transmembrane region" description="Helical" evidence="5">
    <location>
        <begin position="261"/>
        <end position="284"/>
    </location>
</feature>
<evidence type="ECO:0000256" key="2">
    <source>
        <dbReference type="ARBA" id="ARBA00022692"/>
    </source>
</evidence>
<organism evidence="7 8">
    <name type="scientific">Mesorhabditis spiculigera</name>
    <dbReference type="NCBI Taxonomy" id="96644"/>
    <lineage>
        <taxon>Eukaryota</taxon>
        <taxon>Metazoa</taxon>
        <taxon>Ecdysozoa</taxon>
        <taxon>Nematoda</taxon>
        <taxon>Chromadorea</taxon>
        <taxon>Rhabditida</taxon>
        <taxon>Rhabditina</taxon>
        <taxon>Rhabditomorpha</taxon>
        <taxon>Rhabditoidea</taxon>
        <taxon>Rhabditidae</taxon>
        <taxon>Mesorhabditinae</taxon>
        <taxon>Mesorhabditis</taxon>
    </lineage>
</organism>
<dbReference type="Gene3D" id="1.20.1070.10">
    <property type="entry name" value="Rhodopsin 7-helix transmembrane proteins"/>
    <property type="match status" value="1"/>
</dbReference>
<dbReference type="SUPFAM" id="SSF81321">
    <property type="entry name" value="Family A G protein-coupled receptor-like"/>
    <property type="match status" value="1"/>
</dbReference>
<keyword evidence="8" id="KW-1185">Reference proteome</keyword>
<gene>
    <name evidence="7" type="ORF">MSPICULIGERA_LOCUS21401</name>
</gene>
<feature type="transmembrane region" description="Helical" evidence="5">
    <location>
        <begin position="202"/>
        <end position="220"/>
    </location>
</feature>